<evidence type="ECO:0000256" key="3">
    <source>
        <dbReference type="ARBA" id="ARBA00022676"/>
    </source>
</evidence>
<evidence type="ECO:0000256" key="12">
    <source>
        <dbReference type="ARBA" id="ARBA00034249"/>
    </source>
</evidence>
<dbReference type="InterPro" id="IPR038578">
    <property type="entry name" value="GT29-like_sf"/>
</dbReference>
<dbReference type="Proteomes" id="UP001489004">
    <property type="component" value="Unassembled WGS sequence"/>
</dbReference>
<comment type="catalytic activity">
    <reaction evidence="12">
        <text>a beta-D-galactoside + CMP-N-acetyl-beta-neuraminate = an N-acetyl-alpha-neuraminyl-(2-&gt;6)-beta-D-galactosyl derivative + CMP + H(+)</text>
        <dbReference type="Rhea" id="RHEA:52104"/>
        <dbReference type="ChEBI" id="CHEBI:15378"/>
        <dbReference type="ChEBI" id="CHEBI:28034"/>
        <dbReference type="ChEBI" id="CHEBI:57812"/>
        <dbReference type="ChEBI" id="CHEBI:60377"/>
        <dbReference type="ChEBI" id="CHEBI:136398"/>
        <dbReference type="EC" id="2.4.3.1"/>
    </reaction>
</comment>
<dbReference type="GO" id="GO:0003835">
    <property type="term" value="F:beta-galactoside alpha-2,6-sialyltransferase activity"/>
    <property type="evidence" value="ECO:0007669"/>
    <property type="project" value="UniProtKB-EC"/>
</dbReference>
<proteinExistence type="inferred from homology"/>
<dbReference type="CDD" id="cd19952">
    <property type="entry name" value="GT29"/>
    <property type="match status" value="1"/>
</dbReference>
<comment type="subcellular location">
    <subcellularLocation>
        <location evidence="1">Golgi apparatus</location>
        <location evidence="1">Golgi stack membrane</location>
        <topology evidence="1">Single-pass type II membrane protein</topology>
    </subcellularLocation>
</comment>
<comment type="similarity">
    <text evidence="2">Belongs to the glycosyltransferase 29 family.</text>
</comment>
<dbReference type="InterPro" id="IPR001675">
    <property type="entry name" value="Glyco_trans_29"/>
</dbReference>
<reference evidence="16 17" key="1">
    <citation type="journal article" date="2024" name="Nat. Commun.">
        <title>Phylogenomics reveals the evolutionary origins of lichenization in chlorophyte algae.</title>
        <authorList>
            <person name="Puginier C."/>
            <person name="Libourel C."/>
            <person name="Otte J."/>
            <person name="Skaloud P."/>
            <person name="Haon M."/>
            <person name="Grisel S."/>
            <person name="Petersen M."/>
            <person name="Berrin J.G."/>
            <person name="Delaux P.M."/>
            <person name="Dal Grande F."/>
            <person name="Keller J."/>
        </authorList>
    </citation>
    <scope>NUCLEOTIDE SEQUENCE [LARGE SCALE GENOMIC DNA]</scope>
    <source>
        <strain evidence="16 17">SAG 2043</strain>
    </source>
</reference>
<evidence type="ECO:0000256" key="8">
    <source>
        <dbReference type="ARBA" id="ARBA00023034"/>
    </source>
</evidence>
<evidence type="ECO:0000256" key="13">
    <source>
        <dbReference type="ARBA" id="ARBA00034329"/>
    </source>
</evidence>
<keyword evidence="3" id="KW-0328">Glycosyltransferase</keyword>
<evidence type="ECO:0000256" key="14">
    <source>
        <dbReference type="SAM" id="MobiDB-lite"/>
    </source>
</evidence>
<dbReference type="EC" id="2.4.3.1" evidence="13"/>
<dbReference type="PANTHER" id="PTHR46059:SF1">
    <property type="entry name" value="BETA-GALACTOSIDE ALPHA-2,6-SIALYLTRANSFERASE"/>
    <property type="match status" value="1"/>
</dbReference>
<dbReference type="Pfam" id="PF00777">
    <property type="entry name" value="Glyco_transf_29"/>
    <property type="match status" value="1"/>
</dbReference>
<evidence type="ECO:0000256" key="11">
    <source>
        <dbReference type="ARBA" id="ARBA00023180"/>
    </source>
</evidence>
<gene>
    <name evidence="16" type="ORF">WJX72_000855</name>
</gene>
<evidence type="ECO:0000256" key="2">
    <source>
        <dbReference type="ARBA" id="ARBA00006003"/>
    </source>
</evidence>
<evidence type="ECO:0000256" key="6">
    <source>
        <dbReference type="ARBA" id="ARBA00022968"/>
    </source>
</evidence>
<sequence>MKERRSGLKASESLPIYDSKGPKARKGSQGGRALSRISSHRASWLLLGLLLVVGGFLVSPGYHEHLPALDRLDGNKQRPQGQAGSGNTAVLSIEQCKGSKCTKRIVDTVTGEDVGMLNTGGDAAASAAASTDAADRVLIEKKDAAQDAKITAADAKKEGILTDQNSGLHAEGDNAMDFANKAATAAQETGPDPIPGQQLAADTIAENAAVVQEEGLFDKAAALPGGLGAEAAALGKVAGKEPRPTIRCGVHGKCMDGKCQCVLLYSGLTCSHPIYLTWPFLPDVMKQFTSEFEGEMVMHQGMQRTELKVFLADKVAAGSDPSEARKVIADADTLKKLLPLLPAKDDVLKARVFDTCAVVGSSGYMLSFDHGKEIDAHDMVMRFNSAPTKGFEKHVGSKTTHRITNTQNWGYHETDSEAILVHARSASVTQGLFWNAEQAKPWNIYAFDPDWVEYMSAAFSFLADSGFYGLILALHRCTKVDLYGFQMSEAQGVPPHYYDECDILSNTDRDAQEWLVFKAFAQAGLVRFGEPCIQECHESAEACSQCRSAVPEIEYPSTEHCDPARVSQGHHPAPWTTKGKKASEKAAAKQAIADSLAADKAATDDAQLSDAAQAMAANAQQVAMNAR</sequence>
<evidence type="ECO:0000256" key="9">
    <source>
        <dbReference type="ARBA" id="ARBA00023136"/>
    </source>
</evidence>
<evidence type="ECO:0000256" key="1">
    <source>
        <dbReference type="ARBA" id="ARBA00004447"/>
    </source>
</evidence>
<dbReference type="PANTHER" id="PTHR46059">
    <property type="entry name" value="BETA-GALACTOSIDE ALPHA-2,6-SIALYLTRANSFERASE"/>
    <property type="match status" value="1"/>
</dbReference>
<keyword evidence="6" id="KW-0735">Signal-anchor</keyword>
<keyword evidence="17" id="KW-1185">Reference proteome</keyword>
<accession>A0AAW1PGJ6</accession>
<dbReference type="EMBL" id="JALJOR010000011">
    <property type="protein sequence ID" value="KAK9808629.1"/>
    <property type="molecule type" value="Genomic_DNA"/>
</dbReference>
<keyword evidence="8" id="KW-0333">Golgi apparatus</keyword>
<protein>
    <recommendedName>
        <fullName evidence="13">beta-galactoside alpha-(2,6)-sialyltransferase</fullName>
        <ecNumber evidence="13">2.4.3.1</ecNumber>
    </recommendedName>
</protein>
<evidence type="ECO:0000256" key="4">
    <source>
        <dbReference type="ARBA" id="ARBA00022679"/>
    </source>
</evidence>
<keyword evidence="11" id="KW-0325">Glycoprotein</keyword>
<evidence type="ECO:0000313" key="16">
    <source>
        <dbReference type="EMBL" id="KAK9808629.1"/>
    </source>
</evidence>
<name>A0AAW1PGJ6_9CHLO</name>
<keyword evidence="10" id="KW-1015">Disulfide bond</keyword>
<evidence type="ECO:0000313" key="17">
    <source>
        <dbReference type="Proteomes" id="UP001489004"/>
    </source>
</evidence>
<evidence type="ECO:0000256" key="5">
    <source>
        <dbReference type="ARBA" id="ARBA00022692"/>
    </source>
</evidence>
<keyword evidence="4" id="KW-0808">Transferase</keyword>
<organism evidence="16 17">
    <name type="scientific">[Myrmecia] bisecta</name>
    <dbReference type="NCBI Taxonomy" id="41462"/>
    <lineage>
        <taxon>Eukaryota</taxon>
        <taxon>Viridiplantae</taxon>
        <taxon>Chlorophyta</taxon>
        <taxon>core chlorophytes</taxon>
        <taxon>Trebouxiophyceae</taxon>
        <taxon>Trebouxiales</taxon>
        <taxon>Trebouxiaceae</taxon>
        <taxon>Myrmecia</taxon>
    </lineage>
</organism>
<keyword evidence="5 15" id="KW-0812">Transmembrane</keyword>
<evidence type="ECO:0000256" key="10">
    <source>
        <dbReference type="ARBA" id="ARBA00023157"/>
    </source>
</evidence>
<feature type="region of interest" description="Disordered" evidence="14">
    <location>
        <begin position="1"/>
        <end position="32"/>
    </location>
</feature>
<evidence type="ECO:0000256" key="7">
    <source>
        <dbReference type="ARBA" id="ARBA00022989"/>
    </source>
</evidence>
<dbReference type="AlphaFoldDB" id="A0AAW1PGJ6"/>
<feature type="region of interest" description="Disordered" evidence="14">
    <location>
        <begin position="563"/>
        <end position="582"/>
    </location>
</feature>
<dbReference type="Gene3D" id="3.90.1480.20">
    <property type="entry name" value="Glycosyl transferase family 29"/>
    <property type="match status" value="1"/>
</dbReference>
<feature type="transmembrane region" description="Helical" evidence="15">
    <location>
        <begin position="42"/>
        <end position="62"/>
    </location>
</feature>
<evidence type="ECO:0000256" key="15">
    <source>
        <dbReference type="SAM" id="Phobius"/>
    </source>
</evidence>
<keyword evidence="7 15" id="KW-1133">Transmembrane helix</keyword>
<comment type="caution">
    <text evidence="16">The sequence shown here is derived from an EMBL/GenBank/DDBJ whole genome shotgun (WGS) entry which is preliminary data.</text>
</comment>
<dbReference type="GO" id="GO:0032580">
    <property type="term" value="C:Golgi cisterna membrane"/>
    <property type="evidence" value="ECO:0007669"/>
    <property type="project" value="UniProtKB-SubCell"/>
</dbReference>
<keyword evidence="9 15" id="KW-0472">Membrane</keyword>